<dbReference type="GeneID" id="87953090"/>
<protein>
    <recommendedName>
        <fullName evidence="3">3-hydroxyisobutyrate dehydrogenase</fullName>
        <ecNumber evidence="3">1.1.1.31</ecNumber>
    </recommendedName>
</protein>
<reference evidence="11 12" key="1">
    <citation type="submission" date="2024-01" db="EMBL/GenBank/DDBJ databases">
        <title>Comparative genomics of Cryptococcus and Kwoniella reveals pathogenesis evolution and contrasting modes of karyotype evolution via chromosome fusion or intercentromeric recombination.</title>
        <authorList>
            <person name="Coelho M.A."/>
            <person name="David-Palma M."/>
            <person name="Shea T."/>
            <person name="Bowers K."/>
            <person name="McGinley-Smith S."/>
            <person name="Mohammad A.W."/>
            <person name="Gnirke A."/>
            <person name="Yurkov A.M."/>
            <person name="Nowrousian M."/>
            <person name="Sun S."/>
            <person name="Cuomo C.A."/>
            <person name="Heitman J."/>
        </authorList>
    </citation>
    <scope>NUCLEOTIDE SEQUENCE [LARGE SCALE GENOMIC DNA]</scope>
    <source>
        <strain evidence="11">CBS 11374</strain>
    </source>
</reference>
<feature type="region of interest" description="Disordered" evidence="8">
    <location>
        <begin position="320"/>
        <end position="342"/>
    </location>
</feature>
<dbReference type="Gene3D" id="3.40.50.720">
    <property type="entry name" value="NAD(P)-binding Rossmann-like Domain"/>
    <property type="match status" value="1"/>
</dbReference>
<evidence type="ECO:0000256" key="7">
    <source>
        <dbReference type="ARBA" id="ARBA00049197"/>
    </source>
</evidence>
<dbReference type="RefSeq" id="XP_062788772.1">
    <property type="nucleotide sequence ID" value="XM_062932721.1"/>
</dbReference>
<feature type="compositionally biased region" description="Low complexity" evidence="8">
    <location>
        <begin position="137"/>
        <end position="164"/>
    </location>
</feature>
<dbReference type="PANTHER" id="PTHR22981">
    <property type="entry name" value="3-HYDROXYISOBUTYRATE DEHYDROGENASE-RELATED"/>
    <property type="match status" value="1"/>
</dbReference>
<organism evidence="11 12">
    <name type="scientific">Kwoniella shivajii</name>
    <dbReference type="NCBI Taxonomy" id="564305"/>
    <lineage>
        <taxon>Eukaryota</taxon>
        <taxon>Fungi</taxon>
        <taxon>Dikarya</taxon>
        <taxon>Basidiomycota</taxon>
        <taxon>Agaricomycotina</taxon>
        <taxon>Tremellomycetes</taxon>
        <taxon>Tremellales</taxon>
        <taxon>Cryptococcaceae</taxon>
        <taxon>Kwoniella</taxon>
    </lineage>
</organism>
<evidence type="ECO:0000259" key="10">
    <source>
        <dbReference type="Pfam" id="PF14833"/>
    </source>
</evidence>
<keyword evidence="6" id="KW-0520">NAD</keyword>
<feature type="compositionally biased region" description="Polar residues" evidence="8">
    <location>
        <begin position="320"/>
        <end position="329"/>
    </location>
</feature>
<dbReference type="InterPro" id="IPR029154">
    <property type="entry name" value="HIBADH-like_NADP-bd"/>
</dbReference>
<dbReference type="InterPro" id="IPR036291">
    <property type="entry name" value="NAD(P)-bd_dom_sf"/>
</dbReference>
<evidence type="ECO:0000259" key="9">
    <source>
        <dbReference type="Pfam" id="PF03446"/>
    </source>
</evidence>
<dbReference type="InterPro" id="IPR013328">
    <property type="entry name" value="6PGD_dom2"/>
</dbReference>
<evidence type="ECO:0000256" key="8">
    <source>
        <dbReference type="SAM" id="MobiDB-lite"/>
    </source>
</evidence>
<keyword evidence="12" id="KW-1185">Reference proteome</keyword>
<dbReference type="InterPro" id="IPR006115">
    <property type="entry name" value="6PGDH_NADP-bd"/>
</dbReference>
<proteinExistence type="inferred from homology"/>
<sequence length="423" mass="44517">MIKRTLPALSRASTIGWIGLGAMGHPMALNLFTKTYLAHQNAGSSVDDRRYVICEFDENRVSSFLSELKEKGGSELVGKVERVENGKEMAKIASRILTMLPSTPQVENVYLDSTSGILSGLKEISNDTVGDVEGNGNAIENISSSTTISSGSSEPASGSGSVSETTKTKPPLDSLTTISPLTTSSPPASSPHTLLIDCTTLSPTSALSIASRIHQDTSGKAMMIDAPVSGGTVAARKGELTIMFGSPSASITDLALPLLRTMAKEGRVVDCGGNGKGVGVKVCNNLILAINQIALAEGLSLGRSLGIDPGLLHNVINTSSGQSWSSRVNSPSPEIPGSPGERGYSGGFQTRLMLKDAGLALEAAAVLDLPIPMTWAAKSIYEAVCREDEGEWASKDFSIVYEWMKKKQSEGVERGWKADPTET</sequence>
<dbReference type="Proteomes" id="UP001329825">
    <property type="component" value="Chromosome 1"/>
</dbReference>
<dbReference type="InterPro" id="IPR008927">
    <property type="entry name" value="6-PGluconate_DH-like_C_sf"/>
</dbReference>
<comment type="similarity">
    <text evidence="2">Belongs to the HIBADH-related family. 3-hydroxyisobutyrate dehydrogenase subfamily.</text>
</comment>
<evidence type="ECO:0000256" key="4">
    <source>
        <dbReference type="ARBA" id="ARBA00022456"/>
    </source>
</evidence>
<dbReference type="PANTHER" id="PTHR22981:SF7">
    <property type="entry name" value="3-HYDROXYISOBUTYRATE DEHYDROGENASE, MITOCHONDRIAL"/>
    <property type="match status" value="1"/>
</dbReference>
<dbReference type="Pfam" id="PF14833">
    <property type="entry name" value="NAD_binding_11"/>
    <property type="match status" value="1"/>
</dbReference>
<dbReference type="Pfam" id="PF03446">
    <property type="entry name" value="NAD_binding_2"/>
    <property type="match status" value="2"/>
</dbReference>
<feature type="compositionally biased region" description="Low complexity" evidence="8">
    <location>
        <begin position="171"/>
        <end position="191"/>
    </location>
</feature>
<evidence type="ECO:0000313" key="12">
    <source>
        <dbReference type="Proteomes" id="UP001329825"/>
    </source>
</evidence>
<evidence type="ECO:0000256" key="2">
    <source>
        <dbReference type="ARBA" id="ARBA00006013"/>
    </source>
</evidence>
<feature type="compositionally biased region" description="Low complexity" evidence="8">
    <location>
        <begin position="330"/>
        <end position="341"/>
    </location>
</feature>
<accession>A0ABZ1CUV0</accession>
<dbReference type="SUPFAM" id="SSF48179">
    <property type="entry name" value="6-phosphogluconate dehydrogenase C-terminal domain-like"/>
    <property type="match status" value="1"/>
</dbReference>
<evidence type="ECO:0000313" key="11">
    <source>
        <dbReference type="EMBL" id="WRT64032.1"/>
    </source>
</evidence>
<comment type="pathway">
    <text evidence="1">Amino-acid degradation; L-valine degradation.</text>
</comment>
<gene>
    <name evidence="11" type="ORF">IL334_000959</name>
</gene>
<feature type="domain" description="6-phosphogluconate dehydrogenase NADP-binding" evidence="9">
    <location>
        <begin position="14"/>
        <end position="122"/>
    </location>
</feature>
<feature type="domain" description="6-phosphogluconate dehydrogenase NADP-binding" evidence="9">
    <location>
        <begin position="189"/>
        <end position="267"/>
    </location>
</feature>
<keyword evidence="4" id="KW-0101">Branched-chain amino acid catabolism</keyword>
<dbReference type="EC" id="1.1.1.31" evidence="3"/>
<feature type="domain" description="3-hydroxyisobutyrate dehydrogenase-like NAD-binding" evidence="10">
    <location>
        <begin position="275"/>
        <end position="392"/>
    </location>
</feature>
<name>A0ABZ1CUV0_9TREE</name>
<feature type="region of interest" description="Disordered" evidence="8">
    <location>
        <begin position="135"/>
        <end position="191"/>
    </location>
</feature>
<dbReference type="SUPFAM" id="SSF51735">
    <property type="entry name" value="NAD(P)-binding Rossmann-fold domains"/>
    <property type="match status" value="2"/>
</dbReference>
<evidence type="ECO:0000256" key="3">
    <source>
        <dbReference type="ARBA" id="ARBA00012991"/>
    </source>
</evidence>
<keyword evidence="5" id="KW-0560">Oxidoreductase</keyword>
<comment type="catalytic activity">
    <reaction evidence="7">
        <text>3-hydroxy-2-methylpropanoate + NAD(+) = 2-methyl-3-oxopropanoate + NADH + H(+)</text>
        <dbReference type="Rhea" id="RHEA:17681"/>
        <dbReference type="ChEBI" id="CHEBI:11805"/>
        <dbReference type="ChEBI" id="CHEBI:15378"/>
        <dbReference type="ChEBI" id="CHEBI:57540"/>
        <dbReference type="ChEBI" id="CHEBI:57700"/>
        <dbReference type="ChEBI" id="CHEBI:57945"/>
        <dbReference type="EC" id="1.1.1.31"/>
    </reaction>
</comment>
<evidence type="ECO:0000256" key="6">
    <source>
        <dbReference type="ARBA" id="ARBA00023027"/>
    </source>
</evidence>
<evidence type="ECO:0000256" key="1">
    <source>
        <dbReference type="ARBA" id="ARBA00005109"/>
    </source>
</evidence>
<dbReference type="EMBL" id="CP141881">
    <property type="protein sequence ID" value="WRT64032.1"/>
    <property type="molecule type" value="Genomic_DNA"/>
</dbReference>
<evidence type="ECO:0000256" key="5">
    <source>
        <dbReference type="ARBA" id="ARBA00023002"/>
    </source>
</evidence>
<dbReference type="Gene3D" id="1.10.1040.10">
    <property type="entry name" value="N-(1-d-carboxylethyl)-l-norvaline Dehydrogenase, domain 2"/>
    <property type="match status" value="1"/>
</dbReference>